<keyword evidence="7" id="KW-1185">Reference proteome</keyword>
<evidence type="ECO:0000259" key="5">
    <source>
        <dbReference type="PROSITE" id="PS50931"/>
    </source>
</evidence>
<accession>A0A4R0Z0U8</accession>
<dbReference type="Pfam" id="PF00126">
    <property type="entry name" value="HTH_1"/>
    <property type="match status" value="1"/>
</dbReference>
<sequence length="301" mass="32035">MLRPTFDLDALRSFVLGAELGSFAKASERLSRSTSAVSAQLKRLEEQAGQPLVRRLGRGLTLTDAGETLLAYGRRLLDLNDEAATALRGAALAGTIRLGLQEDFGESLLPHLLGQFARAHPNVLIEVRIARNSELLDRIATGQLDLALAWDAGATTPHAEKLGRTPMRWIGSASTAMAWSEDEPLPLVMLEAPCLMRTAATNALDRAGRRWRVAYTSASLAGIWAAVSAGLGVTVRTGLGLPASVRPLAPGDARLPKLSALGLQLLRPASDASTQVLRLETLLRDALLDSPGVQAGKSLKM</sequence>
<dbReference type="AlphaFoldDB" id="A0A4R0Z0U8"/>
<comment type="similarity">
    <text evidence="1">Belongs to the LysR transcriptional regulatory family.</text>
</comment>
<proteinExistence type="inferred from homology"/>
<comment type="caution">
    <text evidence="6">The sequence shown here is derived from an EMBL/GenBank/DDBJ whole genome shotgun (WGS) entry which is preliminary data.</text>
</comment>
<dbReference type="SUPFAM" id="SSF53850">
    <property type="entry name" value="Periplasmic binding protein-like II"/>
    <property type="match status" value="1"/>
</dbReference>
<dbReference type="Proteomes" id="UP000291822">
    <property type="component" value="Unassembled WGS sequence"/>
</dbReference>
<keyword evidence="3" id="KW-0238">DNA-binding</keyword>
<dbReference type="PANTHER" id="PTHR30579:SF7">
    <property type="entry name" value="HTH-TYPE TRANSCRIPTIONAL REGULATOR LRHA-RELATED"/>
    <property type="match status" value="1"/>
</dbReference>
<dbReference type="InterPro" id="IPR036390">
    <property type="entry name" value="WH_DNA-bd_sf"/>
</dbReference>
<keyword evidence="4" id="KW-0804">Transcription</keyword>
<protein>
    <submittedName>
        <fullName evidence="6">LysR family transcriptional regulator</fullName>
    </submittedName>
</protein>
<keyword evidence="2" id="KW-0805">Transcription regulation</keyword>
<gene>
    <name evidence="6" type="ORF">EZM97_00355</name>
</gene>
<dbReference type="EMBL" id="SJTG01000001">
    <property type="protein sequence ID" value="TCI11860.1"/>
    <property type="molecule type" value="Genomic_DNA"/>
</dbReference>
<dbReference type="PANTHER" id="PTHR30579">
    <property type="entry name" value="TRANSCRIPTIONAL REGULATOR"/>
    <property type="match status" value="1"/>
</dbReference>
<dbReference type="Gene3D" id="1.10.10.10">
    <property type="entry name" value="Winged helix-like DNA-binding domain superfamily/Winged helix DNA-binding domain"/>
    <property type="match status" value="1"/>
</dbReference>
<dbReference type="Pfam" id="PF03466">
    <property type="entry name" value="LysR_substrate"/>
    <property type="match status" value="1"/>
</dbReference>
<evidence type="ECO:0000256" key="1">
    <source>
        <dbReference type="ARBA" id="ARBA00009437"/>
    </source>
</evidence>
<dbReference type="SUPFAM" id="SSF46785">
    <property type="entry name" value="Winged helix' DNA-binding domain"/>
    <property type="match status" value="1"/>
</dbReference>
<dbReference type="InterPro" id="IPR000847">
    <property type="entry name" value="LysR_HTH_N"/>
</dbReference>
<dbReference type="RefSeq" id="WP_131151360.1">
    <property type="nucleotide sequence ID" value="NZ_SJTG01000001.1"/>
</dbReference>
<evidence type="ECO:0000256" key="2">
    <source>
        <dbReference type="ARBA" id="ARBA00023015"/>
    </source>
</evidence>
<evidence type="ECO:0000313" key="6">
    <source>
        <dbReference type="EMBL" id="TCI11860.1"/>
    </source>
</evidence>
<evidence type="ECO:0000313" key="7">
    <source>
        <dbReference type="Proteomes" id="UP000291822"/>
    </source>
</evidence>
<dbReference type="Gene3D" id="3.40.190.10">
    <property type="entry name" value="Periplasmic binding protein-like II"/>
    <property type="match status" value="2"/>
</dbReference>
<dbReference type="GO" id="GO:0003700">
    <property type="term" value="F:DNA-binding transcription factor activity"/>
    <property type="evidence" value="ECO:0007669"/>
    <property type="project" value="InterPro"/>
</dbReference>
<dbReference type="InterPro" id="IPR005119">
    <property type="entry name" value="LysR_subst-bd"/>
</dbReference>
<reference evidence="6 7" key="1">
    <citation type="submission" date="2019-02" db="EMBL/GenBank/DDBJ databases">
        <title>Dyella amyloliquefaciens sp. nov., isolated from forest soil.</title>
        <authorList>
            <person name="Gao Z.-H."/>
            <person name="Qiu L.-H."/>
        </authorList>
    </citation>
    <scope>NUCLEOTIDE SEQUENCE [LARGE SCALE GENOMIC DNA]</scope>
    <source>
        <strain evidence="6 7">KACC 12747</strain>
    </source>
</reference>
<dbReference type="InterPro" id="IPR036388">
    <property type="entry name" value="WH-like_DNA-bd_sf"/>
</dbReference>
<evidence type="ECO:0000256" key="4">
    <source>
        <dbReference type="ARBA" id="ARBA00023163"/>
    </source>
</evidence>
<organism evidence="6 7">
    <name type="scientific">Dyella soli</name>
    <dbReference type="NCBI Taxonomy" id="522319"/>
    <lineage>
        <taxon>Bacteria</taxon>
        <taxon>Pseudomonadati</taxon>
        <taxon>Pseudomonadota</taxon>
        <taxon>Gammaproteobacteria</taxon>
        <taxon>Lysobacterales</taxon>
        <taxon>Rhodanobacteraceae</taxon>
        <taxon>Dyella</taxon>
    </lineage>
</organism>
<feature type="domain" description="HTH lysR-type" evidence="5">
    <location>
        <begin position="6"/>
        <end position="63"/>
    </location>
</feature>
<dbReference type="InterPro" id="IPR050176">
    <property type="entry name" value="LTTR"/>
</dbReference>
<evidence type="ECO:0000256" key="3">
    <source>
        <dbReference type="ARBA" id="ARBA00023125"/>
    </source>
</evidence>
<dbReference type="GO" id="GO:0003677">
    <property type="term" value="F:DNA binding"/>
    <property type="evidence" value="ECO:0007669"/>
    <property type="project" value="UniProtKB-KW"/>
</dbReference>
<name>A0A4R0Z0U8_9GAMM</name>
<dbReference type="PROSITE" id="PS50931">
    <property type="entry name" value="HTH_LYSR"/>
    <property type="match status" value="1"/>
</dbReference>